<feature type="transmembrane region" description="Helical" evidence="1">
    <location>
        <begin position="182"/>
        <end position="203"/>
    </location>
</feature>
<dbReference type="AlphaFoldDB" id="A0A084AAF2"/>
<dbReference type="SUPFAM" id="SSF158560">
    <property type="entry name" value="BH3980-like"/>
    <property type="match status" value="1"/>
</dbReference>
<dbReference type="Pfam" id="PF06570">
    <property type="entry name" value="DUF1129"/>
    <property type="match status" value="1"/>
</dbReference>
<dbReference type="PIRSF" id="PIRSF033111">
    <property type="entry name" value="UCP033111"/>
    <property type="match status" value="1"/>
</dbReference>
<dbReference type="Proteomes" id="UP000028401">
    <property type="component" value="Unassembled WGS sequence"/>
</dbReference>
<dbReference type="PATRIC" id="fig|1415168.3.peg.1505"/>
<gene>
    <name evidence="2" type="ORF">U725_01440</name>
</gene>
<protein>
    <submittedName>
        <fullName evidence="2">Putative membrane-bound protein conserved in bacteria</fullName>
    </submittedName>
</protein>
<sequence>MENLIEELTAKNKEYIHSVTKQLILVGKSDEEVKEILNDILPQIIEGQKSGIIARKLLGAPTEFVSQYQPKVADRPVSEKNENPVLMWLDSSLLFLGFISLLNGVTALITSKAPVYGLITTILSAAVAGLVMYMMYRYFYRPKADNSRRSWNWKGFAATTLSVLLWIAVTIFSGLIPTSINLQLPAVALVIVGAVAFGVRWLLKRQFNIQSALVAQPRR</sequence>
<dbReference type="RefSeq" id="WP_011675249.1">
    <property type="nucleotide sequence ID" value="NZ_AZSI01000048.1"/>
</dbReference>
<keyword evidence="1" id="KW-0812">Transmembrane</keyword>
<comment type="caution">
    <text evidence="2">The sequence shown here is derived from an EMBL/GenBank/DDBJ whole genome shotgun (WGS) entry which is preliminary data.</text>
</comment>
<dbReference type="EMBL" id="AZSI01000048">
    <property type="protein sequence ID" value="KEY62281.1"/>
    <property type="molecule type" value="Genomic_DNA"/>
</dbReference>
<accession>A0A084AAF2</accession>
<evidence type="ECO:0000256" key="1">
    <source>
        <dbReference type="SAM" id="Phobius"/>
    </source>
</evidence>
<keyword evidence="1" id="KW-0472">Membrane</keyword>
<dbReference type="InterPro" id="IPR009214">
    <property type="entry name" value="DUF1129"/>
</dbReference>
<feature type="transmembrane region" description="Helical" evidence="1">
    <location>
        <begin position="115"/>
        <end position="136"/>
    </location>
</feature>
<feature type="transmembrane region" description="Helical" evidence="1">
    <location>
        <begin position="85"/>
        <end position="109"/>
    </location>
</feature>
<evidence type="ECO:0000313" key="2">
    <source>
        <dbReference type="EMBL" id="KEY62281.1"/>
    </source>
</evidence>
<evidence type="ECO:0000313" key="3">
    <source>
        <dbReference type="Proteomes" id="UP000028401"/>
    </source>
</evidence>
<reference evidence="2 3" key="1">
    <citation type="submission" date="2014-06" db="EMBL/GenBank/DDBJ databases">
        <title>Draft genome sequence of the putrescine producing strain Lactococcus lactis subsp cremoris GE214.</title>
        <authorList>
            <person name="Ladero V."/>
            <person name="Linares D.M."/>
            <person name="del Rio B."/>
            <person name="Mayo B."/>
            <person name="Martin M.C."/>
            <person name="Fernandez M."/>
            <person name="Alvarez M.A."/>
        </authorList>
    </citation>
    <scope>NUCLEOTIDE SEQUENCE [LARGE SCALE GENOMIC DNA]</scope>
    <source>
        <strain evidence="2 3">GE214</strain>
    </source>
</reference>
<proteinExistence type="predicted"/>
<feature type="transmembrane region" description="Helical" evidence="1">
    <location>
        <begin position="156"/>
        <end position="176"/>
    </location>
</feature>
<keyword evidence="1" id="KW-1133">Transmembrane helix</keyword>
<organism evidence="2 3">
    <name type="scientific">Lactococcus cremoris subsp. cremoris GE214</name>
    <dbReference type="NCBI Taxonomy" id="1415168"/>
    <lineage>
        <taxon>Bacteria</taxon>
        <taxon>Bacillati</taxon>
        <taxon>Bacillota</taxon>
        <taxon>Bacilli</taxon>
        <taxon>Lactobacillales</taxon>
        <taxon>Streptococcaceae</taxon>
        <taxon>Lactococcus</taxon>
        <taxon>Lactococcus cremoris subsp. cremoris</taxon>
    </lineage>
</organism>
<name>A0A084AAF2_LACLC</name>
<dbReference type="GeneID" id="61108509"/>
<dbReference type="SMR" id="A0A084AAF2"/>